<dbReference type="Proteomes" id="UP001597568">
    <property type="component" value="Unassembled WGS sequence"/>
</dbReference>
<reference evidence="2" key="1">
    <citation type="journal article" date="2019" name="Int. J. Syst. Evol. Microbiol.">
        <title>The Global Catalogue of Microorganisms (GCM) 10K type strain sequencing project: providing services to taxonomists for standard genome sequencing and annotation.</title>
        <authorList>
            <consortium name="The Broad Institute Genomics Platform"/>
            <consortium name="The Broad Institute Genome Sequencing Center for Infectious Disease"/>
            <person name="Wu L."/>
            <person name="Ma J."/>
        </authorList>
    </citation>
    <scope>NUCLEOTIDE SEQUENCE [LARGE SCALE GENOMIC DNA]</scope>
    <source>
        <strain evidence="2">KCTC 33522</strain>
    </source>
</reference>
<name>A0ABW5Y0X1_9BACL</name>
<gene>
    <name evidence="1" type="ORF">ACFSY7_10505</name>
</gene>
<sequence length="103" mass="12045">MQYLNIADNDLLYAMTPNEYNRKIKGVMLRDVQTYENMTIQAIFNAQATNGKRITAKKLFDAERARQNILHPKEQKEKERASRDYTYLQRALAAMNRSKEGSE</sequence>
<proteinExistence type="predicted"/>
<accession>A0ABW5Y0X1</accession>
<dbReference type="EMBL" id="JBHUOR010000076">
    <property type="protein sequence ID" value="MFD2868926.1"/>
    <property type="molecule type" value="Genomic_DNA"/>
</dbReference>
<keyword evidence="2" id="KW-1185">Reference proteome</keyword>
<organism evidence="1 2">
    <name type="scientific">Kurthia populi</name>
    <dbReference type="NCBI Taxonomy" id="1562132"/>
    <lineage>
        <taxon>Bacteria</taxon>
        <taxon>Bacillati</taxon>
        <taxon>Bacillota</taxon>
        <taxon>Bacilli</taxon>
        <taxon>Bacillales</taxon>
        <taxon>Caryophanaceae</taxon>
        <taxon>Kurthia</taxon>
    </lineage>
</organism>
<protein>
    <submittedName>
        <fullName evidence="1">Uncharacterized protein</fullName>
    </submittedName>
</protein>
<comment type="caution">
    <text evidence="1">The sequence shown here is derived from an EMBL/GenBank/DDBJ whole genome shotgun (WGS) entry which is preliminary data.</text>
</comment>
<dbReference type="RefSeq" id="WP_380147802.1">
    <property type="nucleotide sequence ID" value="NZ_JBHUOR010000076.1"/>
</dbReference>
<evidence type="ECO:0000313" key="1">
    <source>
        <dbReference type="EMBL" id="MFD2868926.1"/>
    </source>
</evidence>
<evidence type="ECO:0000313" key="2">
    <source>
        <dbReference type="Proteomes" id="UP001597568"/>
    </source>
</evidence>